<evidence type="ECO:0000259" key="8">
    <source>
        <dbReference type="PROSITE" id="PS51194"/>
    </source>
</evidence>
<dbReference type="InterPro" id="IPR050079">
    <property type="entry name" value="DEAD_box_RNA_helicase"/>
</dbReference>
<sequence>MKQFPKAGWFWYLCALYIFEMAWAEKFKLNKQLIKSVLEAGFNTPKEIQLKTLNRIIGGQDVVAIGAEGCGKTTVLVLATLNRFKHSADGVPKALILAPDQEKVFELLAQFDRLNRNKTIRLVSLHPGQTTEQNMDDLAEGADIVVATPDRARAIYLKLGLNLNKVDFFAVDDAQLIVKKGLQLPVVELANSIGRAQRLIFTEVMHARLEKMIAPFMLQPATIEVEEMPDEQLPVHPQMLYHVPNFGTKLNLLNLFLHDEELITKTVVFTNTRLTAETVYKSLSNKLRKAVVMINPLSFEYNKVNNIEEFKIDGSLRVLIVANESGAESDVTGIPFIIHLDLPAEKEIYIQHIENHNIDADDETLALTFATDLELDQVRRIEQATGQKMQRAELPEDLVIEKDRKQKEEEKEQAKAKKHIKPDPNQYVPGEAFHEKKPENSKTYNYSSGTKAKMNMKKKHG</sequence>
<keyword evidence="2" id="KW-0378">Hydrolase</keyword>
<dbReference type="InterPro" id="IPR011545">
    <property type="entry name" value="DEAD/DEAH_box_helicase_dom"/>
</dbReference>
<keyword evidence="1" id="KW-0547">Nucleotide-binding</keyword>
<evidence type="ECO:0000259" key="7">
    <source>
        <dbReference type="PROSITE" id="PS51192"/>
    </source>
</evidence>
<evidence type="ECO:0000256" key="6">
    <source>
        <dbReference type="SAM" id="MobiDB-lite"/>
    </source>
</evidence>
<accession>A0ABW2ZKI7</accession>
<feature type="compositionally biased region" description="Polar residues" evidence="6">
    <location>
        <begin position="441"/>
        <end position="450"/>
    </location>
</feature>
<feature type="compositionally biased region" description="Basic and acidic residues" evidence="6">
    <location>
        <begin position="404"/>
        <end position="415"/>
    </location>
</feature>
<evidence type="ECO:0000313" key="10">
    <source>
        <dbReference type="Proteomes" id="UP001597073"/>
    </source>
</evidence>
<dbReference type="SMART" id="SM00487">
    <property type="entry name" value="DEXDc"/>
    <property type="match status" value="1"/>
</dbReference>
<feature type="region of interest" description="Disordered" evidence="6">
    <location>
        <begin position="404"/>
        <end position="461"/>
    </location>
</feature>
<comment type="similarity">
    <text evidence="5">Belongs to the DEAD box helicase family.</text>
</comment>
<evidence type="ECO:0000256" key="2">
    <source>
        <dbReference type="ARBA" id="ARBA00022801"/>
    </source>
</evidence>
<evidence type="ECO:0000256" key="3">
    <source>
        <dbReference type="ARBA" id="ARBA00022806"/>
    </source>
</evidence>
<dbReference type="PANTHER" id="PTHR47959:SF1">
    <property type="entry name" value="ATP-DEPENDENT RNA HELICASE DBPA"/>
    <property type="match status" value="1"/>
</dbReference>
<dbReference type="InterPro" id="IPR001650">
    <property type="entry name" value="Helicase_C-like"/>
</dbReference>
<organism evidence="9 10">
    <name type="scientific">Mucilaginibacter lutimaris</name>
    <dbReference type="NCBI Taxonomy" id="931629"/>
    <lineage>
        <taxon>Bacteria</taxon>
        <taxon>Pseudomonadati</taxon>
        <taxon>Bacteroidota</taxon>
        <taxon>Sphingobacteriia</taxon>
        <taxon>Sphingobacteriales</taxon>
        <taxon>Sphingobacteriaceae</taxon>
        <taxon>Mucilaginibacter</taxon>
    </lineage>
</organism>
<dbReference type="InterPro" id="IPR014001">
    <property type="entry name" value="Helicase_ATP-bd"/>
</dbReference>
<dbReference type="Proteomes" id="UP001597073">
    <property type="component" value="Unassembled WGS sequence"/>
</dbReference>
<feature type="domain" description="Helicase ATP-binding" evidence="7">
    <location>
        <begin position="53"/>
        <end position="223"/>
    </location>
</feature>
<dbReference type="GO" id="GO:0004386">
    <property type="term" value="F:helicase activity"/>
    <property type="evidence" value="ECO:0007669"/>
    <property type="project" value="UniProtKB-KW"/>
</dbReference>
<keyword evidence="4" id="KW-0067">ATP-binding</keyword>
<dbReference type="Gene3D" id="3.40.50.300">
    <property type="entry name" value="P-loop containing nucleotide triphosphate hydrolases"/>
    <property type="match status" value="2"/>
</dbReference>
<evidence type="ECO:0000256" key="1">
    <source>
        <dbReference type="ARBA" id="ARBA00022741"/>
    </source>
</evidence>
<protein>
    <submittedName>
        <fullName evidence="9">DEAD/DEAH box helicase</fullName>
    </submittedName>
</protein>
<name>A0ABW2ZKI7_9SPHI</name>
<dbReference type="Pfam" id="PF00270">
    <property type="entry name" value="DEAD"/>
    <property type="match status" value="1"/>
</dbReference>
<evidence type="ECO:0000256" key="4">
    <source>
        <dbReference type="ARBA" id="ARBA00022840"/>
    </source>
</evidence>
<dbReference type="PROSITE" id="PS51192">
    <property type="entry name" value="HELICASE_ATP_BIND_1"/>
    <property type="match status" value="1"/>
</dbReference>
<comment type="caution">
    <text evidence="9">The sequence shown here is derived from an EMBL/GenBank/DDBJ whole genome shotgun (WGS) entry which is preliminary data.</text>
</comment>
<evidence type="ECO:0000313" key="9">
    <source>
        <dbReference type="EMBL" id="MFD0766769.1"/>
    </source>
</evidence>
<gene>
    <name evidence="9" type="ORF">ACFQZI_18050</name>
</gene>
<dbReference type="SUPFAM" id="SSF52540">
    <property type="entry name" value="P-loop containing nucleoside triphosphate hydrolases"/>
    <property type="match status" value="2"/>
</dbReference>
<proteinExistence type="inferred from homology"/>
<keyword evidence="10" id="KW-1185">Reference proteome</keyword>
<dbReference type="PROSITE" id="PS51194">
    <property type="entry name" value="HELICASE_CTER"/>
    <property type="match status" value="1"/>
</dbReference>
<feature type="domain" description="Helicase C-terminal" evidence="8">
    <location>
        <begin position="251"/>
        <end position="400"/>
    </location>
</feature>
<reference evidence="10" key="1">
    <citation type="journal article" date="2019" name="Int. J. Syst. Evol. Microbiol.">
        <title>The Global Catalogue of Microorganisms (GCM) 10K type strain sequencing project: providing services to taxonomists for standard genome sequencing and annotation.</title>
        <authorList>
            <consortium name="The Broad Institute Genomics Platform"/>
            <consortium name="The Broad Institute Genome Sequencing Center for Infectious Disease"/>
            <person name="Wu L."/>
            <person name="Ma J."/>
        </authorList>
    </citation>
    <scope>NUCLEOTIDE SEQUENCE [LARGE SCALE GENOMIC DNA]</scope>
    <source>
        <strain evidence="10">CCUG 60742</strain>
    </source>
</reference>
<dbReference type="EMBL" id="JBHTIA010000013">
    <property type="protein sequence ID" value="MFD0766769.1"/>
    <property type="molecule type" value="Genomic_DNA"/>
</dbReference>
<dbReference type="PANTHER" id="PTHR47959">
    <property type="entry name" value="ATP-DEPENDENT RNA HELICASE RHLE-RELATED"/>
    <property type="match status" value="1"/>
</dbReference>
<evidence type="ECO:0000256" key="5">
    <source>
        <dbReference type="ARBA" id="ARBA00038437"/>
    </source>
</evidence>
<dbReference type="InterPro" id="IPR027417">
    <property type="entry name" value="P-loop_NTPase"/>
</dbReference>
<keyword evidence="3 9" id="KW-0347">Helicase</keyword>